<evidence type="ECO:0000256" key="5">
    <source>
        <dbReference type="ARBA" id="ARBA00022448"/>
    </source>
</evidence>
<feature type="domain" description="CRAL-TRIO" evidence="18">
    <location>
        <begin position="208"/>
        <end position="342"/>
    </location>
</feature>
<comment type="similarity">
    <text evidence="3 16">Belongs to the SFH5 family.</text>
</comment>
<dbReference type="PANTHER" id="PTHR47669:SF1">
    <property type="entry name" value="PHOSPHATIDYLINOSITOL TRANSFER PROTEIN SFH5"/>
    <property type="match status" value="1"/>
</dbReference>
<evidence type="ECO:0000256" key="13">
    <source>
        <dbReference type="ARBA" id="ARBA00023136"/>
    </source>
</evidence>
<accession>A0ABR2V8L3</accession>
<evidence type="ECO:0000256" key="3">
    <source>
        <dbReference type="ARBA" id="ARBA00006667"/>
    </source>
</evidence>
<dbReference type="InterPro" id="IPR036865">
    <property type="entry name" value="CRAL-TRIO_dom_sf"/>
</dbReference>
<keyword evidence="11" id="KW-0408">Iron</keyword>
<keyword evidence="9 16" id="KW-0256">Endoplasmic reticulum</keyword>
<dbReference type="InterPro" id="IPR001251">
    <property type="entry name" value="CRAL-TRIO_dom"/>
</dbReference>
<evidence type="ECO:0000256" key="17">
    <source>
        <dbReference type="SAM" id="MobiDB-lite"/>
    </source>
</evidence>
<name>A0ABR2V8L3_9PEZI</name>
<keyword evidence="5 16" id="KW-0813">Transport</keyword>
<dbReference type="Pfam" id="PF00650">
    <property type="entry name" value="CRAL_TRIO"/>
    <property type="match status" value="1"/>
</dbReference>
<keyword evidence="10 16" id="KW-0492">Microsome</keyword>
<keyword evidence="20" id="KW-1185">Reference proteome</keyword>
<evidence type="ECO:0000313" key="20">
    <source>
        <dbReference type="Proteomes" id="UP001408356"/>
    </source>
</evidence>
<evidence type="ECO:0000256" key="7">
    <source>
        <dbReference type="ARBA" id="ARBA00022617"/>
    </source>
</evidence>
<keyword evidence="6 16" id="KW-0963">Cytoplasm</keyword>
<dbReference type="SUPFAM" id="SSF46938">
    <property type="entry name" value="CRAL/TRIO N-terminal domain"/>
    <property type="match status" value="1"/>
</dbReference>
<dbReference type="Pfam" id="PF03765">
    <property type="entry name" value="CRAL_TRIO_N"/>
    <property type="match status" value="1"/>
</dbReference>
<evidence type="ECO:0000256" key="6">
    <source>
        <dbReference type="ARBA" id="ARBA00022490"/>
    </source>
</evidence>
<evidence type="ECO:0000256" key="1">
    <source>
        <dbReference type="ARBA" id="ARBA00001970"/>
    </source>
</evidence>
<evidence type="ECO:0000256" key="8">
    <source>
        <dbReference type="ARBA" id="ARBA00022723"/>
    </source>
</evidence>
<comment type="subcellular location">
    <subcellularLocation>
        <location evidence="16">Cytoplasm</location>
    </subcellularLocation>
    <subcellularLocation>
        <location evidence="2 16">Endoplasmic reticulum membrane</location>
        <topology evidence="2 16">Peripheral membrane protein</topology>
    </subcellularLocation>
    <subcellularLocation>
        <location evidence="16">Microsome membrane</location>
        <topology evidence="16">Peripheral membrane protein</topology>
    </subcellularLocation>
</comment>
<gene>
    <name evidence="19" type="ORF">SUNI508_04561</name>
</gene>
<keyword evidence="13 16" id="KW-0472">Membrane</keyword>
<feature type="region of interest" description="Disordered" evidence="17">
    <location>
        <begin position="1"/>
        <end position="84"/>
    </location>
</feature>
<feature type="compositionally biased region" description="Low complexity" evidence="17">
    <location>
        <begin position="1"/>
        <end position="16"/>
    </location>
</feature>
<evidence type="ECO:0000256" key="2">
    <source>
        <dbReference type="ARBA" id="ARBA00004406"/>
    </source>
</evidence>
<dbReference type="InterPro" id="IPR011074">
    <property type="entry name" value="CRAL/TRIO_N_dom"/>
</dbReference>
<sequence length="351" mass="38281">MTDVEAAAPVKAAEPVTESQEKPTEPTGVTAPETSEAAVPATAEKPAEPATTTAAAAAATSESTPVTTEKATEKSEAPASEKTATPLQELWATAKANGHPEIWGVTLADPDTHVPSQIVFQKYLNANDGDLTKAKDQLTKTLEWRAKLKPLDSLTKKFSKEKFDGLGYVTSYGGETPETKEVFTWNIYGIVKSMESTFGDVDEFIAWRAALMELALQELSLSTATKPITATEDPYKIYQVHDYKSLSFFRQNPAVKAASKETIRVFGLTYPELLKEKFFINVPAIMGFMYGVMKLFVAPKTIKKFHPMSNGEALAHEFTESKVEKLGEKLPTVYGGKGEDLQAQGRTTSLE</sequence>
<comment type="caution">
    <text evidence="19">The sequence shown here is derived from an EMBL/GenBank/DDBJ whole genome shotgun (WGS) entry which is preliminary data.</text>
</comment>
<keyword evidence="8" id="KW-0479">Metal-binding</keyword>
<dbReference type="PANTHER" id="PTHR47669">
    <property type="entry name" value="PHOSPHATIDYLINOSITOL TRANSFER PROTEIN SFH5"/>
    <property type="match status" value="1"/>
</dbReference>
<evidence type="ECO:0000313" key="19">
    <source>
        <dbReference type="EMBL" id="KAK9422894.1"/>
    </source>
</evidence>
<organism evidence="19 20">
    <name type="scientific">Seiridium unicorne</name>
    <dbReference type="NCBI Taxonomy" id="138068"/>
    <lineage>
        <taxon>Eukaryota</taxon>
        <taxon>Fungi</taxon>
        <taxon>Dikarya</taxon>
        <taxon>Ascomycota</taxon>
        <taxon>Pezizomycotina</taxon>
        <taxon>Sordariomycetes</taxon>
        <taxon>Xylariomycetidae</taxon>
        <taxon>Amphisphaeriales</taxon>
        <taxon>Sporocadaceae</taxon>
        <taxon>Seiridium</taxon>
    </lineage>
</organism>
<protein>
    <recommendedName>
        <fullName evidence="4 16">Phosphatidylinositol transfer protein SFH5</fullName>
        <shortName evidence="16">PITP SFH5</shortName>
    </recommendedName>
</protein>
<proteinExistence type="inferred from homology"/>
<dbReference type="InterPro" id="IPR042938">
    <property type="entry name" value="Sfh5"/>
</dbReference>
<evidence type="ECO:0000256" key="11">
    <source>
        <dbReference type="ARBA" id="ARBA00023004"/>
    </source>
</evidence>
<dbReference type="CDD" id="cd00170">
    <property type="entry name" value="SEC14"/>
    <property type="match status" value="1"/>
</dbReference>
<evidence type="ECO:0000256" key="14">
    <source>
        <dbReference type="ARBA" id="ARBA00024146"/>
    </source>
</evidence>
<feature type="compositionally biased region" description="Low complexity" evidence="17">
    <location>
        <begin position="36"/>
        <end position="69"/>
    </location>
</feature>
<dbReference type="SUPFAM" id="SSF52087">
    <property type="entry name" value="CRAL/TRIO domain"/>
    <property type="match status" value="1"/>
</dbReference>
<keyword evidence="7" id="KW-0349">Heme</keyword>
<reference evidence="19 20" key="1">
    <citation type="journal article" date="2024" name="J. Plant Pathol.">
        <title>Sequence and assembly of the genome of Seiridium unicorne, isolate CBS 538.82, causal agent of cypress canker disease.</title>
        <authorList>
            <person name="Scali E."/>
            <person name="Rocca G.D."/>
            <person name="Danti R."/>
            <person name="Garbelotto M."/>
            <person name="Barberini S."/>
            <person name="Baroncelli R."/>
            <person name="Emiliani G."/>
        </authorList>
    </citation>
    <scope>NUCLEOTIDE SEQUENCE [LARGE SCALE GENOMIC DNA]</scope>
    <source>
        <strain evidence="19 20">BM-138-508</strain>
    </source>
</reference>
<evidence type="ECO:0000256" key="15">
    <source>
        <dbReference type="ARBA" id="ARBA00024180"/>
    </source>
</evidence>
<comment type="cofactor">
    <cofactor evidence="1">
        <name>heme b</name>
        <dbReference type="ChEBI" id="CHEBI:60344"/>
    </cofactor>
</comment>
<dbReference type="Gene3D" id="3.40.525.10">
    <property type="entry name" value="CRAL-TRIO lipid binding domain"/>
    <property type="match status" value="1"/>
</dbReference>
<evidence type="ECO:0000256" key="10">
    <source>
        <dbReference type="ARBA" id="ARBA00022848"/>
    </source>
</evidence>
<dbReference type="InterPro" id="IPR036273">
    <property type="entry name" value="CRAL/TRIO_N_dom_sf"/>
</dbReference>
<evidence type="ECO:0000259" key="18">
    <source>
        <dbReference type="PROSITE" id="PS50191"/>
    </source>
</evidence>
<dbReference type="Proteomes" id="UP001408356">
    <property type="component" value="Unassembled WGS sequence"/>
</dbReference>
<evidence type="ECO:0000256" key="9">
    <source>
        <dbReference type="ARBA" id="ARBA00022824"/>
    </source>
</evidence>
<dbReference type="EMBL" id="JARVKF010000101">
    <property type="protein sequence ID" value="KAK9422894.1"/>
    <property type="molecule type" value="Genomic_DNA"/>
</dbReference>
<evidence type="ECO:0000256" key="4">
    <source>
        <dbReference type="ARBA" id="ARBA00018320"/>
    </source>
</evidence>
<dbReference type="PROSITE" id="PS50191">
    <property type="entry name" value="CRAL_TRIO"/>
    <property type="match status" value="1"/>
</dbReference>
<evidence type="ECO:0000256" key="16">
    <source>
        <dbReference type="RuleBase" id="RU367059"/>
    </source>
</evidence>
<keyword evidence="12 16" id="KW-0445">Lipid transport</keyword>
<comment type="function">
    <text evidence="15">Non-classical phosphatidylinositol (PtdIns) transfer protein (PITP), which exhibits PtdIns-binding/transfer activity in the absence of detectable PtdCho-binding/transfer activity. Regulates PtdIns(4,5)P2 homeostasis at the plasma membrane. Heme-binding protein that may play a role in organic oxidant-induced stress responses.</text>
</comment>
<comment type="catalytic activity">
    <reaction evidence="14">
        <text>a 1,2-diacyl-sn-glycero-3-phospho-(1D-myo-inositol)(in) = a 1,2-diacyl-sn-glycero-3-phospho-(1D-myo-inositol)(out)</text>
        <dbReference type="Rhea" id="RHEA:38691"/>
        <dbReference type="ChEBI" id="CHEBI:57880"/>
    </reaction>
    <physiologicalReaction direction="left-to-right" evidence="14">
        <dbReference type="Rhea" id="RHEA:38692"/>
    </physiologicalReaction>
</comment>
<evidence type="ECO:0000256" key="12">
    <source>
        <dbReference type="ARBA" id="ARBA00023055"/>
    </source>
</evidence>